<dbReference type="GO" id="GO:0006950">
    <property type="term" value="P:response to stress"/>
    <property type="evidence" value="ECO:0007669"/>
    <property type="project" value="TreeGrafter"/>
</dbReference>
<dbReference type="InterPro" id="IPR036390">
    <property type="entry name" value="WH_DNA-bd_sf"/>
</dbReference>
<organism evidence="2 3">
    <name type="scientific">Streptomyces bauhiniae</name>
    <dbReference type="NCBI Taxonomy" id="2340725"/>
    <lineage>
        <taxon>Bacteria</taxon>
        <taxon>Bacillati</taxon>
        <taxon>Actinomycetota</taxon>
        <taxon>Actinomycetes</taxon>
        <taxon>Kitasatosporales</taxon>
        <taxon>Streptomycetaceae</taxon>
        <taxon>Streptomyces</taxon>
    </lineage>
</organism>
<dbReference type="EMBL" id="SRRT01000002">
    <property type="protein sequence ID" value="TGN79438.1"/>
    <property type="molecule type" value="Genomic_DNA"/>
</dbReference>
<feature type="domain" description="HTH marR-type" evidence="1">
    <location>
        <begin position="4"/>
        <end position="148"/>
    </location>
</feature>
<dbReference type="PANTHER" id="PTHR33164">
    <property type="entry name" value="TRANSCRIPTIONAL REGULATOR, MARR FAMILY"/>
    <property type="match status" value="1"/>
</dbReference>
<name>A0A4Z1D9Y5_9ACTN</name>
<gene>
    <name evidence="2" type="ORF">E5083_07335</name>
</gene>
<dbReference type="InterPro" id="IPR000835">
    <property type="entry name" value="HTH_MarR-typ"/>
</dbReference>
<dbReference type="SMART" id="SM00347">
    <property type="entry name" value="HTH_MARR"/>
    <property type="match status" value="1"/>
</dbReference>
<accession>A0A4Z1D9Y5</accession>
<dbReference type="PRINTS" id="PR00598">
    <property type="entry name" value="HTHMARR"/>
</dbReference>
<reference evidence="2 3" key="1">
    <citation type="submission" date="2019-04" db="EMBL/GenBank/DDBJ databases">
        <title>Streptomyces sp. nov. Bv016 isolated from bark of Buahinia variegata.</title>
        <authorList>
            <person name="Kanchanasin P."/>
            <person name="Tanasupawat S."/>
            <person name="Yuki M."/>
            <person name="Kudo T."/>
        </authorList>
    </citation>
    <scope>NUCLEOTIDE SEQUENCE [LARGE SCALE GENOMIC DNA]</scope>
    <source>
        <strain evidence="2 3">Bv016</strain>
    </source>
</reference>
<dbReference type="GO" id="GO:0003700">
    <property type="term" value="F:DNA-binding transcription factor activity"/>
    <property type="evidence" value="ECO:0007669"/>
    <property type="project" value="InterPro"/>
</dbReference>
<dbReference type="Pfam" id="PF12802">
    <property type="entry name" value="MarR_2"/>
    <property type="match status" value="1"/>
</dbReference>
<proteinExistence type="predicted"/>
<dbReference type="RefSeq" id="WP_135784779.1">
    <property type="nucleotide sequence ID" value="NZ_JBIAMN010000001.1"/>
</dbReference>
<dbReference type="PANTHER" id="PTHR33164:SF99">
    <property type="entry name" value="MARR FAMILY REGULATORY PROTEIN"/>
    <property type="match status" value="1"/>
</dbReference>
<dbReference type="PROSITE" id="PS50995">
    <property type="entry name" value="HTH_MARR_2"/>
    <property type="match status" value="1"/>
</dbReference>
<dbReference type="SUPFAM" id="SSF46785">
    <property type="entry name" value="Winged helix' DNA-binding domain"/>
    <property type="match status" value="1"/>
</dbReference>
<evidence type="ECO:0000313" key="3">
    <source>
        <dbReference type="Proteomes" id="UP000298159"/>
    </source>
</evidence>
<dbReference type="GeneID" id="95447408"/>
<keyword evidence="3" id="KW-1185">Reference proteome</keyword>
<comment type="caution">
    <text evidence="2">The sequence shown here is derived from an EMBL/GenBank/DDBJ whole genome shotgun (WGS) entry which is preliminary data.</text>
</comment>
<dbReference type="Proteomes" id="UP000298159">
    <property type="component" value="Unassembled WGS sequence"/>
</dbReference>
<evidence type="ECO:0000313" key="2">
    <source>
        <dbReference type="EMBL" id="TGN79438.1"/>
    </source>
</evidence>
<protein>
    <submittedName>
        <fullName evidence="2">MarR family transcriptional regulator</fullName>
    </submittedName>
</protein>
<sequence>MDSRAQDQQRITRAAKDLMSGVGRLGRTMYRIGDFGVPHSHVNVLTALESGPLRVGDLTLPTGLTQPRVTVLLQELEERGLLERHRCTEDRRAIRAHLTERGRELLHEARLRIAAALLDALGTPADDAERMVASARETVLTLVNALESEVS</sequence>
<evidence type="ECO:0000259" key="1">
    <source>
        <dbReference type="PROSITE" id="PS50995"/>
    </source>
</evidence>
<dbReference type="InterPro" id="IPR039422">
    <property type="entry name" value="MarR/SlyA-like"/>
</dbReference>
<dbReference type="AlphaFoldDB" id="A0A4Z1D9Y5"/>
<dbReference type="Gene3D" id="1.10.10.10">
    <property type="entry name" value="Winged helix-like DNA-binding domain superfamily/Winged helix DNA-binding domain"/>
    <property type="match status" value="1"/>
</dbReference>
<dbReference type="InterPro" id="IPR036388">
    <property type="entry name" value="WH-like_DNA-bd_sf"/>
</dbReference>